<gene>
    <name evidence="2" type="ORF">B0J13DRAFT_660958</name>
</gene>
<dbReference type="OrthoDB" id="10017208at2759"/>
<reference evidence="2" key="1">
    <citation type="journal article" date="2021" name="Nat. Commun.">
        <title>Genetic determinants of endophytism in the Arabidopsis root mycobiome.</title>
        <authorList>
            <person name="Mesny F."/>
            <person name="Miyauchi S."/>
            <person name="Thiergart T."/>
            <person name="Pickel B."/>
            <person name="Atanasova L."/>
            <person name="Karlsson M."/>
            <person name="Huettel B."/>
            <person name="Barry K.W."/>
            <person name="Haridas S."/>
            <person name="Chen C."/>
            <person name="Bauer D."/>
            <person name="Andreopoulos W."/>
            <person name="Pangilinan J."/>
            <person name="LaButti K."/>
            <person name="Riley R."/>
            <person name="Lipzen A."/>
            <person name="Clum A."/>
            <person name="Drula E."/>
            <person name="Henrissat B."/>
            <person name="Kohler A."/>
            <person name="Grigoriev I.V."/>
            <person name="Martin F.M."/>
            <person name="Hacquard S."/>
        </authorList>
    </citation>
    <scope>NUCLEOTIDE SEQUENCE</scope>
    <source>
        <strain evidence="2">MPI-CAGE-AT-0021</strain>
    </source>
</reference>
<dbReference type="InterPro" id="IPR000182">
    <property type="entry name" value="GNAT_dom"/>
</dbReference>
<dbReference type="Gene3D" id="3.40.630.30">
    <property type="match status" value="1"/>
</dbReference>
<dbReference type="InterPro" id="IPR016181">
    <property type="entry name" value="Acyl_CoA_acyltransferase"/>
</dbReference>
<dbReference type="Proteomes" id="UP000717696">
    <property type="component" value="Unassembled WGS sequence"/>
</dbReference>
<dbReference type="SUPFAM" id="SSF55729">
    <property type="entry name" value="Acyl-CoA N-acyltransferases (Nat)"/>
    <property type="match status" value="1"/>
</dbReference>
<dbReference type="Pfam" id="PF00583">
    <property type="entry name" value="Acetyltransf_1"/>
    <property type="match status" value="1"/>
</dbReference>
<comment type="caution">
    <text evidence="2">The sequence shown here is derived from an EMBL/GenBank/DDBJ whole genome shotgun (WGS) entry which is preliminary data.</text>
</comment>
<feature type="domain" description="N-acetyltransferase" evidence="1">
    <location>
        <begin position="3"/>
        <end position="212"/>
    </location>
</feature>
<dbReference type="PANTHER" id="PTHR42791">
    <property type="entry name" value="GNAT FAMILY ACETYLTRANSFERASE"/>
    <property type="match status" value="1"/>
</dbReference>
<dbReference type="PROSITE" id="PS51186">
    <property type="entry name" value="GNAT"/>
    <property type="match status" value="1"/>
</dbReference>
<proteinExistence type="predicted"/>
<dbReference type="PANTHER" id="PTHR42791:SF2">
    <property type="entry name" value="N-ACETYLTRANSFERASE DOMAIN-CONTAINING PROTEIN"/>
    <property type="match status" value="1"/>
</dbReference>
<organism evidence="2 3">
    <name type="scientific">Dactylonectria estremocensis</name>
    <dbReference type="NCBI Taxonomy" id="1079267"/>
    <lineage>
        <taxon>Eukaryota</taxon>
        <taxon>Fungi</taxon>
        <taxon>Dikarya</taxon>
        <taxon>Ascomycota</taxon>
        <taxon>Pezizomycotina</taxon>
        <taxon>Sordariomycetes</taxon>
        <taxon>Hypocreomycetidae</taxon>
        <taxon>Hypocreales</taxon>
        <taxon>Nectriaceae</taxon>
        <taxon>Dactylonectria</taxon>
    </lineage>
</organism>
<feature type="non-terminal residue" evidence="2">
    <location>
        <position position="1"/>
    </location>
</feature>
<name>A0A9P9F0M9_9HYPO</name>
<evidence type="ECO:0000313" key="3">
    <source>
        <dbReference type="Proteomes" id="UP000717696"/>
    </source>
</evidence>
<dbReference type="AlphaFoldDB" id="A0A9P9F0M9"/>
<dbReference type="CDD" id="cd04301">
    <property type="entry name" value="NAT_SF"/>
    <property type="match status" value="1"/>
</dbReference>
<accession>A0A9P9F0M9</accession>
<dbReference type="GO" id="GO:0016747">
    <property type="term" value="F:acyltransferase activity, transferring groups other than amino-acyl groups"/>
    <property type="evidence" value="ECO:0007669"/>
    <property type="project" value="InterPro"/>
</dbReference>
<evidence type="ECO:0000313" key="2">
    <source>
        <dbReference type="EMBL" id="KAH7150147.1"/>
    </source>
</evidence>
<keyword evidence="3" id="KW-1185">Reference proteome</keyword>
<dbReference type="InterPro" id="IPR052523">
    <property type="entry name" value="Trichothecene_AcTrans"/>
</dbReference>
<sequence>MSLQLRDATQQDLPAIARICAAAFHPSTDAITRRLFPVHLRPENISDDEVAYSWRAARKAHSMKSDRNIMIVAVDVDLDEVVGFALWESPLGSGDAVNPVCAYPEAPATLDQVAFAELRSLASADVTETFGERGTKDVWHLDYLGVDPKHQRRGVGKLLVDWGVKRAATDHRDCYLIATPAGRPLYLAFQFEDVRTIEFFGVPHYSMMLRHN</sequence>
<evidence type="ECO:0000259" key="1">
    <source>
        <dbReference type="PROSITE" id="PS51186"/>
    </source>
</evidence>
<protein>
    <submittedName>
        <fullName evidence="2">Acyl-CoA N-acyltransferase</fullName>
    </submittedName>
</protein>
<dbReference type="EMBL" id="JAGMUU010000006">
    <property type="protein sequence ID" value="KAH7150147.1"/>
    <property type="molecule type" value="Genomic_DNA"/>
</dbReference>